<comment type="caution">
    <text evidence="6">The sequence shown here is derived from an EMBL/GenBank/DDBJ whole genome shotgun (WGS) entry which is preliminary data.</text>
</comment>
<feature type="domain" description="SERRATE/Ars2 N-terminal" evidence="5">
    <location>
        <begin position="131"/>
        <end position="233"/>
    </location>
</feature>
<dbReference type="EMBL" id="REGN01000703">
    <property type="protein sequence ID" value="RNA39776.1"/>
    <property type="molecule type" value="Genomic_DNA"/>
</dbReference>
<evidence type="ECO:0000313" key="7">
    <source>
        <dbReference type="Proteomes" id="UP000276133"/>
    </source>
</evidence>
<protein>
    <submittedName>
        <fullName evidence="6">Serrate RNA effector molecule-like protein</fullName>
    </submittedName>
</protein>
<evidence type="ECO:0000256" key="2">
    <source>
        <dbReference type="ARBA" id="ARBA00005407"/>
    </source>
</evidence>
<dbReference type="OrthoDB" id="342064at2759"/>
<accession>A0A3M7SVJ8</accession>
<dbReference type="Proteomes" id="UP000276133">
    <property type="component" value="Unassembled WGS sequence"/>
</dbReference>
<dbReference type="AlphaFoldDB" id="A0A3M7SVJ8"/>
<evidence type="ECO:0000256" key="3">
    <source>
        <dbReference type="ARBA" id="ARBA00023242"/>
    </source>
</evidence>
<name>A0A3M7SVJ8_BRAPC</name>
<dbReference type="PANTHER" id="PTHR13165:SF0">
    <property type="entry name" value="SERRATE RNA EFFECTOR MOLECULE HOMOLOG"/>
    <property type="match status" value="1"/>
</dbReference>
<dbReference type="GO" id="GO:0031053">
    <property type="term" value="P:primary miRNA processing"/>
    <property type="evidence" value="ECO:0007669"/>
    <property type="project" value="TreeGrafter"/>
</dbReference>
<dbReference type="InterPro" id="IPR039727">
    <property type="entry name" value="SE/Ars2"/>
</dbReference>
<gene>
    <name evidence="6" type="ORF">BpHYR1_034371</name>
</gene>
<comment type="subcellular location">
    <subcellularLocation>
        <location evidence="1">Nucleus</location>
    </subcellularLocation>
</comment>
<organism evidence="6 7">
    <name type="scientific">Brachionus plicatilis</name>
    <name type="common">Marine rotifer</name>
    <name type="synonym">Brachionus muelleri</name>
    <dbReference type="NCBI Taxonomy" id="10195"/>
    <lineage>
        <taxon>Eukaryota</taxon>
        <taxon>Metazoa</taxon>
        <taxon>Spiralia</taxon>
        <taxon>Gnathifera</taxon>
        <taxon>Rotifera</taxon>
        <taxon>Eurotatoria</taxon>
        <taxon>Monogononta</taxon>
        <taxon>Pseudotrocha</taxon>
        <taxon>Ploima</taxon>
        <taxon>Brachionidae</taxon>
        <taxon>Brachionus</taxon>
    </lineage>
</organism>
<dbReference type="Pfam" id="PF04959">
    <property type="entry name" value="ARS2"/>
    <property type="match status" value="1"/>
</dbReference>
<reference evidence="6 7" key="1">
    <citation type="journal article" date="2018" name="Sci. Rep.">
        <title>Genomic signatures of local adaptation to the degree of environmental predictability in rotifers.</title>
        <authorList>
            <person name="Franch-Gras L."/>
            <person name="Hahn C."/>
            <person name="Garcia-Roger E.M."/>
            <person name="Carmona M.J."/>
            <person name="Serra M."/>
            <person name="Gomez A."/>
        </authorList>
    </citation>
    <scope>NUCLEOTIDE SEQUENCE [LARGE SCALE GENOMIC DNA]</scope>
    <source>
        <strain evidence="6">HYR1</strain>
    </source>
</reference>
<dbReference type="STRING" id="10195.A0A3M7SVJ8"/>
<feature type="domain" description="SERRATE/Ars2 C-terminal" evidence="4">
    <location>
        <begin position="489"/>
        <end position="607"/>
    </location>
</feature>
<dbReference type="Pfam" id="PF12066">
    <property type="entry name" value="SERRATE_Ars2_N"/>
    <property type="match status" value="1"/>
</dbReference>
<keyword evidence="3" id="KW-0539">Nucleus</keyword>
<proteinExistence type="inferred from homology"/>
<dbReference type="PANTHER" id="PTHR13165">
    <property type="entry name" value="ARSENITE-RESISTANCE PROTEIN 2"/>
    <property type="match status" value="1"/>
</dbReference>
<evidence type="ECO:0000259" key="5">
    <source>
        <dbReference type="Pfam" id="PF12066"/>
    </source>
</evidence>
<keyword evidence="7" id="KW-1185">Reference proteome</keyword>
<evidence type="ECO:0000256" key="1">
    <source>
        <dbReference type="ARBA" id="ARBA00004123"/>
    </source>
</evidence>
<evidence type="ECO:0000259" key="4">
    <source>
        <dbReference type="Pfam" id="PF04959"/>
    </source>
</evidence>
<sequence>MEYDSGPASLHTGYYEHDNRLGMAYDDYDEVGEYFEDYHSVARPTGYPAYPYAAPAMPTNFNAMMMMKPMMGQQAVMPFCGQLRPGETGLMGQYPSASQPVAQIMTEFPTQPRMMTFREFLKTLSDDELKSETESYRLNKYNQYKEEFRAEQTRDFFEKHKNEDWFRLRYHPDDSHKRKLELKQSIGQRLAIFVDTFEKYGQHVTLEMHNDKVKQDLFKFLDACIIRLEGGNDTSDLDVLDKIYTQKQEAKIAQRTQSIFFKHLPVYVTRGDLERIGKRLDGYKRASISEPAPERGFQRRGWITYDSTVDIKDICAKLNGVRVNDTSKFVLNATINRDLDQRIKVISGLSNHCKIVRQDLRTIVRVVQNMDKKWSLYADGPGNGLVDEAVRYLDQVDSEVRQEVKDANELIAMEKDEAAARHLDRLILYLRIVHSIDYYNASEYQQEDYMPYRCGSLHARASSQLKSDTSMVQVIKGSLINAYDPDAVRTTHVNEWLRLFENHIRPYAEYKDQIDVDLAKKLGMKDQHTELEKFIRNNCQKVDKDVWLCPLSGKKFKGPDYVRKHIETKHDDKLKEIKLNVEYFNKFVMDPKRPYLPEHPMNRNMGKMSLQSGFYQMDEFELAYNYTGTGLAGPVPAYPMFNQYAGASYQAPGLGPRSNAYRPRR</sequence>
<dbReference type="InterPro" id="IPR007042">
    <property type="entry name" value="SERRATE/Ars2_C"/>
</dbReference>
<dbReference type="GO" id="GO:0016604">
    <property type="term" value="C:nuclear body"/>
    <property type="evidence" value="ECO:0007669"/>
    <property type="project" value="TreeGrafter"/>
</dbReference>
<evidence type="ECO:0000313" key="6">
    <source>
        <dbReference type="EMBL" id="RNA39776.1"/>
    </source>
</evidence>
<comment type="similarity">
    <text evidence="2">Belongs to the ARS2 family.</text>
</comment>
<dbReference type="InterPro" id="IPR021933">
    <property type="entry name" value="SERRATE/Ars2_N"/>
</dbReference>